<evidence type="ECO:0000256" key="6">
    <source>
        <dbReference type="SAM" id="MobiDB-lite"/>
    </source>
</evidence>
<dbReference type="GO" id="GO:0006508">
    <property type="term" value="P:proteolysis"/>
    <property type="evidence" value="ECO:0007669"/>
    <property type="project" value="UniProtKB-KW"/>
</dbReference>
<dbReference type="AlphaFoldDB" id="A0AAJ0D140"/>
<reference evidence="8" key="1">
    <citation type="submission" date="2023-06" db="EMBL/GenBank/DDBJ databases">
        <title>Conoideocrella luteorostrata (Hypocreales: Clavicipitaceae), a potential biocontrol fungus for elongate hemlock scale in United States Christmas tree production areas.</title>
        <authorList>
            <person name="Barrett H."/>
            <person name="Lovett B."/>
            <person name="Macias A.M."/>
            <person name="Stajich J.E."/>
            <person name="Kasson M.T."/>
        </authorList>
    </citation>
    <scope>NUCLEOTIDE SEQUENCE</scope>
    <source>
        <strain evidence="8">ARSEF 14590</strain>
    </source>
</reference>
<comment type="caution">
    <text evidence="8">The sequence shown here is derived from an EMBL/GenBank/DDBJ whole genome shotgun (WGS) entry which is preliminary data.</text>
</comment>
<feature type="active site" evidence="5">
    <location>
        <position position="314"/>
    </location>
</feature>
<dbReference type="InterPro" id="IPR034163">
    <property type="entry name" value="Aspergillopepsin-like_cat_dom"/>
</dbReference>
<organism evidence="8 9">
    <name type="scientific">Conoideocrella luteorostrata</name>
    <dbReference type="NCBI Taxonomy" id="1105319"/>
    <lineage>
        <taxon>Eukaryota</taxon>
        <taxon>Fungi</taxon>
        <taxon>Dikarya</taxon>
        <taxon>Ascomycota</taxon>
        <taxon>Pezizomycotina</taxon>
        <taxon>Sordariomycetes</taxon>
        <taxon>Hypocreomycetidae</taxon>
        <taxon>Hypocreales</taxon>
        <taxon>Clavicipitaceae</taxon>
        <taxon>Conoideocrella</taxon>
    </lineage>
</organism>
<dbReference type="InterPro" id="IPR033121">
    <property type="entry name" value="PEPTIDASE_A1"/>
</dbReference>
<dbReference type="InterPro" id="IPR001461">
    <property type="entry name" value="Aspartic_peptidase_A1"/>
</dbReference>
<comment type="similarity">
    <text evidence="1">Belongs to the peptidase A1 family.</text>
</comment>
<keyword evidence="9" id="KW-1185">Reference proteome</keyword>
<accession>A0AAJ0D140</accession>
<proteinExistence type="inferred from homology"/>
<dbReference type="Gene3D" id="2.40.70.10">
    <property type="entry name" value="Acid Proteases"/>
    <property type="match status" value="2"/>
</dbReference>
<keyword evidence="2" id="KW-0645">Protease</keyword>
<dbReference type="Pfam" id="PF00026">
    <property type="entry name" value="Asp"/>
    <property type="match status" value="1"/>
</dbReference>
<protein>
    <recommendedName>
        <fullName evidence="7">Peptidase A1 domain-containing protein</fullName>
    </recommendedName>
</protein>
<gene>
    <name evidence="8" type="ORF">QQS21_000527</name>
</gene>
<dbReference type="PANTHER" id="PTHR47966:SF2">
    <property type="entry name" value="ASPERGILLOPEPSIN-1-RELATED"/>
    <property type="match status" value="1"/>
</dbReference>
<name>A0AAJ0D140_9HYPO</name>
<evidence type="ECO:0000259" key="7">
    <source>
        <dbReference type="PROSITE" id="PS51767"/>
    </source>
</evidence>
<dbReference type="PANTHER" id="PTHR47966">
    <property type="entry name" value="BETA-SITE APP-CLEAVING ENZYME, ISOFORM A-RELATED"/>
    <property type="match status" value="1"/>
</dbReference>
<feature type="region of interest" description="Disordered" evidence="6">
    <location>
        <begin position="18"/>
        <end position="38"/>
    </location>
</feature>
<dbReference type="PRINTS" id="PR00792">
    <property type="entry name" value="PEPSIN"/>
</dbReference>
<dbReference type="Proteomes" id="UP001251528">
    <property type="component" value="Unassembled WGS sequence"/>
</dbReference>
<evidence type="ECO:0000256" key="5">
    <source>
        <dbReference type="PIRSR" id="PIRSR601461-1"/>
    </source>
</evidence>
<evidence type="ECO:0000256" key="1">
    <source>
        <dbReference type="ARBA" id="ARBA00007447"/>
    </source>
</evidence>
<evidence type="ECO:0000313" key="8">
    <source>
        <dbReference type="EMBL" id="KAK2616485.1"/>
    </source>
</evidence>
<dbReference type="InterPro" id="IPR021109">
    <property type="entry name" value="Peptidase_aspartic_dom_sf"/>
</dbReference>
<dbReference type="EMBL" id="JASWJB010000005">
    <property type="protein sequence ID" value="KAK2616485.1"/>
    <property type="molecule type" value="Genomic_DNA"/>
</dbReference>
<keyword evidence="3" id="KW-0064">Aspartyl protease</keyword>
<keyword evidence="4" id="KW-0378">Hydrolase</keyword>
<dbReference type="FunFam" id="2.40.70.10:FF:000026">
    <property type="entry name" value="Endothiapepsin"/>
    <property type="match status" value="1"/>
</dbReference>
<evidence type="ECO:0000256" key="4">
    <source>
        <dbReference type="ARBA" id="ARBA00022801"/>
    </source>
</evidence>
<feature type="active site" evidence="5">
    <location>
        <position position="131"/>
    </location>
</feature>
<evidence type="ECO:0000256" key="2">
    <source>
        <dbReference type="ARBA" id="ARBA00022670"/>
    </source>
</evidence>
<evidence type="ECO:0000313" key="9">
    <source>
        <dbReference type="Proteomes" id="UP001251528"/>
    </source>
</evidence>
<dbReference type="GO" id="GO:0004190">
    <property type="term" value="F:aspartic-type endopeptidase activity"/>
    <property type="evidence" value="ECO:0007669"/>
    <property type="project" value="UniProtKB-KW"/>
</dbReference>
<dbReference type="SUPFAM" id="SSF50630">
    <property type="entry name" value="Acid proteases"/>
    <property type="match status" value="1"/>
</dbReference>
<sequence length="426" mass="45845">MKATIAAVYLAALAEGTATGGRAKPSTPGSKTPKPGGKSFTLHQIENKNFKGHDGAKALMHAHMKYAQKLPDEVSKAVQSNPDLRIKLTALTQEDGKTGTVQAKPAQHVDSEYSIIVDFGTPAQTIPLNLDTGSSDLWVFSTDTDPSSVQGQTLYRPDNSSTSKRLSGETWKILYGDMAGASGIVYTDKVQIGDTSVETQAIEAALQVSADIASDSFVSGIMGMANSAANTVRPTPQRTYIDNIKDELALPLFTANLRSRAPGNYNFGYVNKSEHTGDIMYTQIDLTSPFWKISSSGYWIGKDEHVHAIDSIVDTGTSLMLLPQSVVDNYYASINGSVLDPKLGMMLFPCDADVPDFWLSIGSYHGRLPAQYINYGPVNPKYCFGGIQTSRGLPFSVLGDVFLKAQFAVFDYGDAVVGLANKDLGL</sequence>
<evidence type="ECO:0000256" key="3">
    <source>
        <dbReference type="ARBA" id="ARBA00022750"/>
    </source>
</evidence>
<dbReference type="CDD" id="cd06097">
    <property type="entry name" value="Aspergillopepsin_like"/>
    <property type="match status" value="1"/>
</dbReference>
<dbReference type="PROSITE" id="PS51767">
    <property type="entry name" value="PEPTIDASE_A1"/>
    <property type="match status" value="1"/>
</dbReference>
<feature type="domain" description="Peptidase A1" evidence="7">
    <location>
        <begin position="113"/>
        <end position="420"/>
    </location>
</feature>